<name>A0A2S6CP48_9CYAN</name>
<organism evidence="2 3">
    <name type="scientific">Cuspidothrix issatschenkoi CHARLIE-1</name>
    <dbReference type="NCBI Taxonomy" id="2052836"/>
    <lineage>
        <taxon>Bacteria</taxon>
        <taxon>Bacillati</taxon>
        <taxon>Cyanobacteriota</taxon>
        <taxon>Cyanophyceae</taxon>
        <taxon>Nostocales</taxon>
        <taxon>Aphanizomenonaceae</taxon>
        <taxon>Cuspidothrix</taxon>
    </lineage>
</organism>
<feature type="transmembrane region" description="Helical" evidence="1">
    <location>
        <begin position="49"/>
        <end position="67"/>
    </location>
</feature>
<gene>
    <name evidence="2" type="ORF">CUN59_20680</name>
</gene>
<evidence type="ECO:0000256" key="1">
    <source>
        <dbReference type="SAM" id="Phobius"/>
    </source>
</evidence>
<evidence type="ECO:0000313" key="3">
    <source>
        <dbReference type="Proteomes" id="UP000239589"/>
    </source>
</evidence>
<dbReference type="RefSeq" id="WP_015310587.1">
    <property type="nucleotide sequence ID" value="NZ_PGEM01000223.1"/>
</dbReference>
<protein>
    <submittedName>
        <fullName evidence="2">Uncharacterized protein</fullName>
    </submittedName>
</protein>
<dbReference type="EMBL" id="PGEM01000223">
    <property type="protein sequence ID" value="PPJ61482.1"/>
    <property type="molecule type" value="Genomic_DNA"/>
</dbReference>
<evidence type="ECO:0000313" key="2">
    <source>
        <dbReference type="EMBL" id="PPJ61482.1"/>
    </source>
</evidence>
<dbReference type="AlphaFoldDB" id="A0A2S6CP48"/>
<proteinExistence type="predicted"/>
<comment type="caution">
    <text evidence="2">The sequence shown here is derived from an EMBL/GenBank/DDBJ whole genome shotgun (WGS) entry which is preliminary data.</text>
</comment>
<accession>A0A2S6CP48</accession>
<feature type="transmembrane region" description="Helical" evidence="1">
    <location>
        <begin position="74"/>
        <end position="90"/>
    </location>
</feature>
<feature type="transmembrane region" description="Helical" evidence="1">
    <location>
        <begin position="20"/>
        <end position="43"/>
    </location>
</feature>
<keyword evidence="1" id="KW-0472">Membrane</keyword>
<sequence>MLFSERNYEHAIYKKIASNIMNCAVIAWILLFILNSMFDWTFLDYINTFVKIIFIIGLIIGSIPDFLEKDGKGIFWDIVIILILIFILFIL</sequence>
<dbReference type="Proteomes" id="UP000239589">
    <property type="component" value="Unassembled WGS sequence"/>
</dbReference>
<keyword evidence="1" id="KW-1133">Transmembrane helix</keyword>
<keyword evidence="3" id="KW-1185">Reference proteome</keyword>
<keyword evidence="1" id="KW-0812">Transmembrane</keyword>
<reference evidence="2 3" key="1">
    <citation type="submission" date="2018-02" db="EMBL/GenBank/DDBJ databases">
        <title>Discovery of a pederin family compound in a non-symbiotic bloom-forming cyanobacterium.</title>
        <authorList>
            <person name="Kust A."/>
            <person name="Mares J."/>
            <person name="Jokela J."/>
            <person name="Urajova P."/>
            <person name="Hajek J."/>
            <person name="Saurav K."/>
            <person name="Voracova K."/>
            <person name="Fewer D.P."/>
            <person name="Haapaniemi E."/>
            <person name="Permi P."/>
            <person name="Rehakova K."/>
            <person name="Sivonen K."/>
            <person name="Hrouzek P."/>
        </authorList>
    </citation>
    <scope>NUCLEOTIDE SEQUENCE [LARGE SCALE GENOMIC DNA]</scope>
    <source>
        <strain evidence="2 3">CHARLIE-1</strain>
    </source>
</reference>